<evidence type="ECO:0000256" key="7">
    <source>
        <dbReference type="ARBA" id="ARBA00022679"/>
    </source>
</evidence>
<keyword evidence="16" id="KW-1185">Reference proteome</keyword>
<keyword evidence="9" id="KW-0511">Multifunctional enzyme</keyword>
<dbReference type="Proteomes" id="UP000238137">
    <property type="component" value="Unassembled WGS sequence"/>
</dbReference>
<comment type="similarity">
    <text evidence="3">In the N-terminal section; belongs to the glycosyltransferase 51 family.</text>
</comment>
<feature type="domain" description="Glycosyl transferase family 51" evidence="13">
    <location>
        <begin position="68"/>
        <end position="235"/>
    </location>
</feature>
<name>A0A422QU80_9RHOB</name>
<dbReference type="PANTHER" id="PTHR32282">
    <property type="entry name" value="BINDING PROTEIN TRANSPEPTIDASE, PUTATIVE-RELATED"/>
    <property type="match status" value="1"/>
</dbReference>
<dbReference type="NCBIfam" id="TIGR02073">
    <property type="entry name" value="PBP_1c"/>
    <property type="match status" value="1"/>
</dbReference>
<evidence type="ECO:0000256" key="6">
    <source>
        <dbReference type="ARBA" id="ARBA00022676"/>
    </source>
</evidence>
<evidence type="ECO:0000256" key="5">
    <source>
        <dbReference type="ARBA" id="ARBA00022670"/>
    </source>
</evidence>
<feature type="domain" description="Penicillin-binding protein transpeptidase" evidence="12">
    <location>
        <begin position="312"/>
        <end position="534"/>
    </location>
</feature>
<dbReference type="InterPro" id="IPR036950">
    <property type="entry name" value="PBP_transglycosylase"/>
</dbReference>
<dbReference type="GO" id="GO:0009252">
    <property type="term" value="P:peptidoglycan biosynthetic process"/>
    <property type="evidence" value="ECO:0007669"/>
    <property type="project" value="UniProtKB-UniPathway"/>
</dbReference>
<accession>A0A422QU80</accession>
<dbReference type="InterPro" id="IPR023346">
    <property type="entry name" value="Lysozyme-like_dom_sf"/>
</dbReference>
<dbReference type="Gene3D" id="3.40.710.10">
    <property type="entry name" value="DD-peptidase/beta-lactamase superfamily"/>
    <property type="match status" value="1"/>
</dbReference>
<evidence type="ECO:0000313" key="15">
    <source>
        <dbReference type="EMBL" id="RNF33598.1"/>
    </source>
</evidence>
<dbReference type="Pfam" id="PF00905">
    <property type="entry name" value="Transpeptidase"/>
    <property type="match status" value="1"/>
</dbReference>
<evidence type="ECO:0000313" key="16">
    <source>
        <dbReference type="Proteomes" id="UP000238137"/>
    </source>
</evidence>
<evidence type="ECO:0000259" key="14">
    <source>
        <dbReference type="Pfam" id="PF06832"/>
    </source>
</evidence>
<evidence type="ECO:0000256" key="9">
    <source>
        <dbReference type="ARBA" id="ARBA00023268"/>
    </source>
</evidence>
<evidence type="ECO:0000259" key="12">
    <source>
        <dbReference type="Pfam" id="PF00905"/>
    </source>
</evidence>
<comment type="caution">
    <text evidence="15">The sequence shown here is derived from an EMBL/GenBank/DDBJ whole genome shotgun (WGS) entry which is preliminary data.</text>
</comment>
<keyword evidence="4" id="KW-0121">Carboxypeptidase</keyword>
<evidence type="ECO:0000256" key="4">
    <source>
        <dbReference type="ARBA" id="ARBA00022645"/>
    </source>
</evidence>
<reference evidence="15" key="1">
    <citation type="submission" date="2018-05" db="EMBL/GenBank/DDBJ databases">
        <title>Reclassification of Methylarcula marina and Methylarcula terricola as Paracoccus methylarcula sp.nov., comb.nov. and Paracoccus terricola comb.nov.</title>
        <authorList>
            <person name="Shmareva M.N."/>
            <person name="Doronina N.V."/>
            <person name="Vasilenko O.V."/>
            <person name="Tarlachkov S.V."/>
            <person name="Trotsenko Y.A."/>
        </authorList>
    </citation>
    <scope>NUCLEOTIDE SEQUENCE [LARGE SCALE GENOMIC DNA]</scope>
    <source>
        <strain evidence="15">VKM B-2159</strain>
    </source>
</reference>
<keyword evidence="7" id="KW-0808">Transferase</keyword>
<evidence type="ECO:0000256" key="8">
    <source>
        <dbReference type="ARBA" id="ARBA00022801"/>
    </source>
</evidence>
<organism evidence="15 16">
    <name type="scientific">Paracoccus methylarcula</name>
    <dbReference type="NCBI Taxonomy" id="72022"/>
    <lineage>
        <taxon>Bacteria</taxon>
        <taxon>Pseudomonadati</taxon>
        <taxon>Pseudomonadota</taxon>
        <taxon>Alphaproteobacteria</taxon>
        <taxon>Rhodobacterales</taxon>
        <taxon>Paracoccaceae</taxon>
        <taxon>Paracoccus</taxon>
    </lineage>
</organism>
<dbReference type="InterPro" id="IPR012338">
    <property type="entry name" value="Beta-lactam/transpept-like"/>
</dbReference>
<evidence type="ECO:0000259" key="13">
    <source>
        <dbReference type="Pfam" id="PF00912"/>
    </source>
</evidence>
<dbReference type="EMBL" id="PXNQ02000010">
    <property type="protein sequence ID" value="RNF33598.1"/>
    <property type="molecule type" value="Genomic_DNA"/>
</dbReference>
<dbReference type="SUPFAM" id="SSF53955">
    <property type="entry name" value="Lysozyme-like"/>
    <property type="match status" value="1"/>
</dbReference>
<dbReference type="GO" id="GO:0030288">
    <property type="term" value="C:outer membrane-bounded periplasmic space"/>
    <property type="evidence" value="ECO:0007669"/>
    <property type="project" value="TreeGrafter"/>
</dbReference>
<dbReference type="Pfam" id="PF00912">
    <property type="entry name" value="Transgly"/>
    <property type="match status" value="1"/>
</dbReference>
<dbReference type="AlphaFoldDB" id="A0A422QU80"/>
<keyword evidence="8" id="KW-0378">Hydrolase</keyword>
<comment type="catalytic activity">
    <reaction evidence="11">
        <text>[GlcNAc-(1-&gt;4)-Mur2Ac(oyl-L-Ala-gamma-D-Glu-L-Lys-D-Ala-D-Ala)](n)-di-trans,octa-cis-undecaprenyl diphosphate + beta-D-GlcNAc-(1-&gt;4)-Mur2Ac(oyl-L-Ala-gamma-D-Glu-L-Lys-D-Ala-D-Ala)-di-trans,octa-cis-undecaprenyl diphosphate = [GlcNAc-(1-&gt;4)-Mur2Ac(oyl-L-Ala-gamma-D-Glu-L-Lys-D-Ala-D-Ala)](n+1)-di-trans,octa-cis-undecaprenyl diphosphate + di-trans,octa-cis-undecaprenyl diphosphate + H(+)</text>
        <dbReference type="Rhea" id="RHEA:23708"/>
        <dbReference type="Rhea" id="RHEA-COMP:9602"/>
        <dbReference type="Rhea" id="RHEA-COMP:9603"/>
        <dbReference type="ChEBI" id="CHEBI:15378"/>
        <dbReference type="ChEBI" id="CHEBI:58405"/>
        <dbReference type="ChEBI" id="CHEBI:60033"/>
        <dbReference type="ChEBI" id="CHEBI:78435"/>
        <dbReference type="EC" id="2.4.99.28"/>
    </reaction>
</comment>
<evidence type="ECO:0000256" key="3">
    <source>
        <dbReference type="ARBA" id="ARBA00007739"/>
    </source>
</evidence>
<evidence type="ECO:0000256" key="11">
    <source>
        <dbReference type="ARBA" id="ARBA00049902"/>
    </source>
</evidence>
<sequence>MKRVGIRGRRRIRRGAIVLSVLAVLLVAGGVALQRLDAAYPPPLDPAPLSAEVVDRDGALLRAYAASDGRWRLPADIDHLDPQLIEMLIAYEDKRFWSHSGVDLRALGRAAWQLASNGRIVSGGSTLSMQLARLTEPRTERSFAAKFRQIARAIQIERRLSKREILERYLTLAPYGGNLEGVRAASLAWFGKEPQKLELAEAALLVALPQSPEARRPDRHPQAAKEARDRVLARMASAGVIAESEVERASGGKIAERRLPMPAYAAHLADAVMRADPGARKHYLLIKRSAQANLETVAARSAQRLGAGVSVAMILADARTGEVLARIGSAGYFDAARAGWIDMSTAQRSPGSTLKPFIYGLAFEEGLVMQETMIEDRPGNFSGYRPRNFDMAYQGDVSVRTALQMSLNVPAIRLLDALGPVRLVARMRQAGAPPELPPGEAPGLAIGLGGAGLTLEGLVQLYGGLANRGRVQPLRHLAGSSPSRQPAQVLTPQATWQIADILSGVVPPKGAPRLGIAYKTGTSYGYRDAWAVGYDGRHVLGVWAGRPDGGSVPGLTGYVAAAPILFEAFSKSGIGIEPFPPAPPGALRMTASELPFSLRRYAAPDGDLVTGAAGEPAPEIVFPPQGARVDLGLARGGGVMPLALKINGGRAPFRWLANGVPLPEMFRRRNASWVPDSGGASTLTVIDAAGRTASVDVFLE</sequence>
<dbReference type="InterPro" id="IPR009647">
    <property type="entry name" value="PBP_C"/>
</dbReference>
<feature type="domain" description="Penicillin-binding C-terminal" evidence="14">
    <location>
        <begin position="612"/>
        <end position="696"/>
    </location>
</feature>
<comment type="pathway">
    <text evidence="1">Cell wall biogenesis; peptidoglycan biosynthesis.</text>
</comment>
<evidence type="ECO:0000256" key="1">
    <source>
        <dbReference type="ARBA" id="ARBA00004752"/>
    </source>
</evidence>
<dbReference type="Gene3D" id="1.10.3810.10">
    <property type="entry name" value="Biosynthetic peptidoglycan transglycosylase-like"/>
    <property type="match status" value="1"/>
</dbReference>
<dbReference type="Pfam" id="PF06832">
    <property type="entry name" value="BiPBP_C"/>
    <property type="match status" value="1"/>
</dbReference>
<dbReference type="InterPro" id="IPR001264">
    <property type="entry name" value="Glyco_trans_51"/>
</dbReference>
<comment type="similarity">
    <text evidence="2">In the C-terminal section; belongs to the transpeptidase family.</text>
</comment>
<dbReference type="InterPro" id="IPR050396">
    <property type="entry name" value="Glycosyltr_51/Transpeptidase"/>
</dbReference>
<dbReference type="PANTHER" id="PTHR32282:SF15">
    <property type="entry name" value="PENICILLIN-BINDING PROTEIN 1C"/>
    <property type="match status" value="1"/>
</dbReference>
<dbReference type="OrthoDB" id="9766909at2"/>
<dbReference type="SUPFAM" id="SSF56601">
    <property type="entry name" value="beta-lactamase/transpeptidase-like"/>
    <property type="match status" value="1"/>
</dbReference>
<dbReference type="GO" id="GO:0008658">
    <property type="term" value="F:penicillin binding"/>
    <property type="evidence" value="ECO:0007669"/>
    <property type="project" value="InterPro"/>
</dbReference>
<evidence type="ECO:0000256" key="10">
    <source>
        <dbReference type="ARBA" id="ARBA00044770"/>
    </source>
</evidence>
<evidence type="ECO:0000256" key="2">
    <source>
        <dbReference type="ARBA" id="ARBA00007090"/>
    </source>
</evidence>
<keyword evidence="5" id="KW-0645">Protease</keyword>
<dbReference type="GO" id="GO:0008955">
    <property type="term" value="F:peptidoglycan glycosyltransferase activity"/>
    <property type="evidence" value="ECO:0007669"/>
    <property type="project" value="UniProtKB-EC"/>
</dbReference>
<dbReference type="GO" id="GO:0006508">
    <property type="term" value="P:proteolysis"/>
    <property type="evidence" value="ECO:0007669"/>
    <property type="project" value="UniProtKB-KW"/>
</dbReference>
<dbReference type="RefSeq" id="WP_106692326.1">
    <property type="nucleotide sequence ID" value="NZ_PXNQ02000010.1"/>
</dbReference>
<dbReference type="UniPathway" id="UPA00219"/>
<dbReference type="EC" id="2.4.99.28" evidence="10"/>
<dbReference type="GO" id="GO:0004180">
    <property type="term" value="F:carboxypeptidase activity"/>
    <property type="evidence" value="ECO:0007669"/>
    <property type="project" value="UniProtKB-KW"/>
</dbReference>
<dbReference type="InterPro" id="IPR001460">
    <property type="entry name" value="PCN-bd_Tpept"/>
</dbReference>
<protein>
    <recommendedName>
        <fullName evidence="10">peptidoglycan glycosyltransferase</fullName>
        <ecNumber evidence="10">2.4.99.28</ecNumber>
    </recommendedName>
</protein>
<keyword evidence="6" id="KW-0328">Glycosyltransferase</keyword>
<proteinExistence type="inferred from homology"/>
<gene>
    <name evidence="15" type="primary">pbpC</name>
    <name evidence="15" type="ORF">A7A09_015985</name>
</gene>
<dbReference type="InterPro" id="IPR011815">
    <property type="entry name" value="PBP_1c"/>
</dbReference>